<evidence type="ECO:0000313" key="2">
    <source>
        <dbReference type="Proteomes" id="UP000005496"/>
    </source>
</evidence>
<reference evidence="1" key="1">
    <citation type="submission" date="2010-05" db="EMBL/GenBank/DDBJ databases">
        <title>The draft genome of Desulfonatronospira thiodismutans ASO3-1.</title>
        <authorList>
            <consortium name="US DOE Joint Genome Institute (JGI-PGF)"/>
            <person name="Lucas S."/>
            <person name="Copeland A."/>
            <person name="Lapidus A."/>
            <person name="Cheng J.-F."/>
            <person name="Bruce D."/>
            <person name="Goodwin L."/>
            <person name="Pitluck S."/>
            <person name="Chertkov O."/>
            <person name="Brettin T."/>
            <person name="Detter J.C."/>
            <person name="Han C."/>
            <person name="Land M.L."/>
            <person name="Hauser L."/>
            <person name="Kyrpides N."/>
            <person name="Mikhailova N."/>
            <person name="Muyzer G."/>
            <person name="Woyke T."/>
        </authorList>
    </citation>
    <scope>NUCLEOTIDE SEQUENCE [LARGE SCALE GENOMIC DNA]</scope>
    <source>
        <strain evidence="1">ASO3-1</strain>
    </source>
</reference>
<proteinExistence type="predicted"/>
<dbReference type="EMBL" id="ACJN02000002">
    <property type="protein sequence ID" value="EFI34718.1"/>
    <property type="molecule type" value="Genomic_DNA"/>
</dbReference>
<evidence type="ECO:0008006" key="3">
    <source>
        <dbReference type="Google" id="ProtNLM"/>
    </source>
</evidence>
<gene>
    <name evidence="1" type="ORF">Dthio_PD2091</name>
</gene>
<comment type="caution">
    <text evidence="1">The sequence shown here is derived from an EMBL/GenBank/DDBJ whole genome shotgun (WGS) entry which is preliminary data.</text>
</comment>
<dbReference type="Pfam" id="PF14107">
    <property type="entry name" value="DUF4280"/>
    <property type="match status" value="1"/>
</dbReference>
<dbReference type="AlphaFoldDB" id="D6SPP2"/>
<dbReference type="OrthoDB" id="4825649at2"/>
<dbReference type="InterPro" id="IPR025460">
    <property type="entry name" value="DUF4280"/>
</dbReference>
<sequence length="127" mass="13072">MAFLVTSGALMLCTFGTIPSSMLVLPVNRVFASMPAATIMDYVPFINIPPFGLCTTPSNPAVASATAAALGVLTPMPCIPVTVAPWITGKPTVLIGSMPALTDSSTLICSWGGVISIKYAGQVKVQL</sequence>
<dbReference type="RefSeq" id="WP_008870036.1">
    <property type="nucleotide sequence ID" value="NZ_ACJN02000002.1"/>
</dbReference>
<evidence type="ECO:0000313" key="1">
    <source>
        <dbReference type="EMBL" id="EFI34718.1"/>
    </source>
</evidence>
<keyword evidence="2" id="KW-1185">Reference proteome</keyword>
<protein>
    <recommendedName>
        <fullName evidence="3">DUF4280 domain-containing protein</fullName>
    </recommendedName>
</protein>
<accession>D6SPP2</accession>
<dbReference type="eggNOG" id="ENOG5031DZ3">
    <property type="taxonomic scope" value="Bacteria"/>
</dbReference>
<name>D6SPP2_9BACT</name>
<organism evidence="1 2">
    <name type="scientific">Desulfonatronospira thiodismutans ASO3-1</name>
    <dbReference type="NCBI Taxonomy" id="555779"/>
    <lineage>
        <taxon>Bacteria</taxon>
        <taxon>Pseudomonadati</taxon>
        <taxon>Thermodesulfobacteriota</taxon>
        <taxon>Desulfovibrionia</taxon>
        <taxon>Desulfovibrionales</taxon>
        <taxon>Desulfonatronovibrionaceae</taxon>
        <taxon>Desulfonatronospira</taxon>
    </lineage>
</organism>
<dbReference type="Proteomes" id="UP000005496">
    <property type="component" value="Unassembled WGS sequence"/>
</dbReference>